<dbReference type="EMBL" id="CP104003">
    <property type="protein sequence ID" value="UWM56165.1"/>
    <property type="molecule type" value="Genomic_DNA"/>
</dbReference>
<proteinExistence type="predicted"/>
<evidence type="ECO:0000259" key="2">
    <source>
        <dbReference type="Pfam" id="PF13761"/>
    </source>
</evidence>
<dbReference type="KEGG" id="ssai:N0B31_07690"/>
<protein>
    <submittedName>
        <fullName evidence="3">DUF4166 domain-containing protein</fullName>
    </submittedName>
</protein>
<feature type="region of interest" description="Disordered" evidence="1">
    <location>
        <begin position="202"/>
        <end position="223"/>
    </location>
</feature>
<name>A0A9E7R5B0_9EURY</name>
<gene>
    <name evidence="3" type="ORF">N0B31_07690</name>
</gene>
<evidence type="ECO:0000256" key="1">
    <source>
        <dbReference type="SAM" id="MobiDB-lite"/>
    </source>
</evidence>
<dbReference type="InterPro" id="IPR025311">
    <property type="entry name" value="DUF4166"/>
</dbReference>
<sequence>MTGLFERALGETWADLHPKLRERYSLTSDDDASLLGSGRIDLSRNLLAYPILWLGTSEDFLFPEAGFDVPFTIRADAWVDDAGYEALTFRREFDTEPRRTFVDTFRWNPDRECVCNLFGREGRVVADLYPTVEDGGLRLEVGDQWLRTWEYLSLPEPLWVDAVARDWYDEAAERYRIGATITNPLVGHVFGYTGVFDLEREPPSDRRVSHPSLRSVDLPAEDR</sequence>
<evidence type="ECO:0000313" key="3">
    <source>
        <dbReference type="EMBL" id="UWM56165.1"/>
    </source>
</evidence>
<keyword evidence="4" id="KW-1185">Reference proteome</keyword>
<organism evidence="3 4">
    <name type="scientific">Salinirubellus salinus</name>
    <dbReference type="NCBI Taxonomy" id="1364945"/>
    <lineage>
        <taxon>Archaea</taxon>
        <taxon>Methanobacteriati</taxon>
        <taxon>Methanobacteriota</taxon>
        <taxon>Stenosarchaea group</taxon>
        <taxon>Halobacteria</taxon>
        <taxon>Halobacteriales</taxon>
        <taxon>Natronomonadaceae</taxon>
        <taxon>Salinirubellus</taxon>
    </lineage>
</organism>
<accession>A0A9E7R5B0</accession>
<dbReference type="Proteomes" id="UP001057580">
    <property type="component" value="Chromosome"/>
</dbReference>
<dbReference type="AlphaFoldDB" id="A0A9E7R5B0"/>
<evidence type="ECO:0000313" key="4">
    <source>
        <dbReference type="Proteomes" id="UP001057580"/>
    </source>
</evidence>
<dbReference type="RefSeq" id="WP_260595285.1">
    <property type="nucleotide sequence ID" value="NZ_CP104003.1"/>
</dbReference>
<feature type="domain" description="DUF4166" evidence="2">
    <location>
        <begin position="16"/>
        <end position="196"/>
    </location>
</feature>
<dbReference type="GeneID" id="74942294"/>
<dbReference type="Pfam" id="PF13761">
    <property type="entry name" value="DUF4166"/>
    <property type="match status" value="1"/>
</dbReference>
<reference evidence="3" key="1">
    <citation type="submission" date="2022-09" db="EMBL/GenBank/DDBJ databases">
        <title>Diverse halophilic archaea isolated from saline environments.</title>
        <authorList>
            <person name="Cui H.-L."/>
        </authorList>
    </citation>
    <scope>NUCLEOTIDE SEQUENCE</scope>
    <source>
        <strain evidence="3">ZS-35-S2</strain>
    </source>
</reference>